<dbReference type="EMBL" id="OZ035840">
    <property type="protein sequence ID" value="CAL1588995.1"/>
    <property type="molecule type" value="Genomic_DNA"/>
</dbReference>
<organism evidence="3 4">
    <name type="scientific">Knipowitschia caucasica</name>
    <name type="common">Caucasian dwarf goby</name>
    <name type="synonym">Pomatoschistus caucasicus</name>
    <dbReference type="NCBI Taxonomy" id="637954"/>
    <lineage>
        <taxon>Eukaryota</taxon>
        <taxon>Metazoa</taxon>
        <taxon>Chordata</taxon>
        <taxon>Craniata</taxon>
        <taxon>Vertebrata</taxon>
        <taxon>Euteleostomi</taxon>
        <taxon>Actinopterygii</taxon>
        <taxon>Neopterygii</taxon>
        <taxon>Teleostei</taxon>
        <taxon>Neoteleostei</taxon>
        <taxon>Acanthomorphata</taxon>
        <taxon>Gobiaria</taxon>
        <taxon>Gobiiformes</taxon>
        <taxon>Gobioidei</taxon>
        <taxon>Gobiidae</taxon>
        <taxon>Gobiinae</taxon>
        <taxon>Knipowitschia</taxon>
    </lineage>
</organism>
<feature type="compositionally biased region" description="Basic residues" evidence="1">
    <location>
        <begin position="31"/>
        <end position="42"/>
    </location>
</feature>
<sequence>MCSFRGSSGQRVRTEEEAEEEGKTATSSQHPRPRSNFKRMKTGLKLKLSKRELEQLVDKEVQSVVSQRESSLDVLIENIRQQLGQGLNYETSIEMLQSQMMAVTRRAEHALAQIAQNSAASHCSTSSVQSQNNTEDCVEDSRVSEFMEKTRKQIERLHAESADLRAALAVITGPTTPSPTTISRRQDGVIDGLAKLIKKEPTEAEESSSLVVASGPVKRTTEELSNEQGRHSKRIKTEPEDSPYPPLPDLVFPPFLPSEASKYSLPPRVKAVLGFIKNPSPHLSLLWSLDEIVPNAPPMNLYSIFISTELAPGSGVFSSWQKLPDQTARTLPMSYENVKFKPGHKLCVTVVGLDKFGRYGPFSNLSCVDGSEEAKSCENK</sequence>
<proteinExistence type="predicted"/>
<gene>
    <name evidence="3" type="ORF">KC01_LOCUS18688</name>
</gene>
<evidence type="ECO:0000313" key="4">
    <source>
        <dbReference type="Proteomes" id="UP001497482"/>
    </source>
</evidence>
<feature type="region of interest" description="Disordered" evidence="1">
    <location>
        <begin position="1"/>
        <end position="42"/>
    </location>
</feature>
<evidence type="ECO:0000259" key="2">
    <source>
        <dbReference type="Pfam" id="PF16794"/>
    </source>
</evidence>
<evidence type="ECO:0000313" key="3">
    <source>
        <dbReference type="EMBL" id="CAL1588995.1"/>
    </source>
</evidence>
<feature type="domain" description="Activating transcription factor 7-interacting protein Fn3" evidence="2">
    <location>
        <begin position="265"/>
        <end position="365"/>
    </location>
</feature>
<accession>A0AAV2KGD9</accession>
<protein>
    <recommendedName>
        <fullName evidence="2">Activating transcription factor 7-interacting protein Fn3 domain-containing protein</fullName>
    </recommendedName>
</protein>
<reference evidence="3 4" key="1">
    <citation type="submission" date="2024-04" db="EMBL/GenBank/DDBJ databases">
        <authorList>
            <person name="Waldvogel A.-M."/>
            <person name="Schoenle A."/>
        </authorList>
    </citation>
    <scope>NUCLEOTIDE SEQUENCE [LARGE SCALE GENOMIC DNA]</scope>
</reference>
<dbReference type="InterPro" id="IPR056565">
    <property type="entry name" value="Fn3_ATF7IP"/>
</dbReference>
<dbReference type="Pfam" id="PF16794">
    <property type="entry name" value="fn3_4"/>
    <property type="match status" value="1"/>
</dbReference>
<keyword evidence="4" id="KW-1185">Reference proteome</keyword>
<name>A0AAV2KGD9_KNICA</name>
<evidence type="ECO:0000256" key="1">
    <source>
        <dbReference type="SAM" id="MobiDB-lite"/>
    </source>
</evidence>
<dbReference type="Proteomes" id="UP001497482">
    <property type="component" value="Chromosome 18"/>
</dbReference>
<dbReference type="AlphaFoldDB" id="A0AAV2KGD9"/>
<feature type="compositionally biased region" description="Polar residues" evidence="1">
    <location>
        <begin position="1"/>
        <end position="11"/>
    </location>
</feature>
<feature type="region of interest" description="Disordered" evidence="1">
    <location>
        <begin position="200"/>
        <end position="246"/>
    </location>
</feature>